<dbReference type="Proteomes" id="UP000032675">
    <property type="component" value="Unassembled WGS sequence"/>
</dbReference>
<accession>A0A0D6PYT3</accession>
<evidence type="ECO:0000313" key="2">
    <source>
        <dbReference type="Proteomes" id="UP000032675"/>
    </source>
</evidence>
<evidence type="ECO:0000313" key="1">
    <source>
        <dbReference type="EMBL" id="GAN96477.1"/>
    </source>
</evidence>
<organism evidence="1 2">
    <name type="scientific">Komagataeibacter europaeus NBRC 3261</name>
    <dbReference type="NCBI Taxonomy" id="1234669"/>
    <lineage>
        <taxon>Bacteria</taxon>
        <taxon>Pseudomonadati</taxon>
        <taxon>Pseudomonadota</taxon>
        <taxon>Alphaproteobacteria</taxon>
        <taxon>Acetobacterales</taxon>
        <taxon>Acetobacteraceae</taxon>
        <taxon>Komagataeibacter</taxon>
    </lineage>
</organism>
<dbReference type="EMBL" id="BANI01000064">
    <property type="protein sequence ID" value="GAN96477.1"/>
    <property type="molecule type" value="Genomic_DNA"/>
</dbReference>
<protein>
    <submittedName>
        <fullName evidence="1">Uncharacterized protein</fullName>
    </submittedName>
</protein>
<dbReference type="AlphaFoldDB" id="A0A0D6PYT3"/>
<reference evidence="1 2" key="1">
    <citation type="submission" date="2012-11" db="EMBL/GenBank/DDBJ databases">
        <title>Whole genome sequence of Gluconacetobacter europaeus NBRC3261.</title>
        <authorList>
            <person name="Azuma Y."/>
            <person name="Higashiura N."/>
            <person name="Hirakawa H."/>
            <person name="Matsushita K."/>
        </authorList>
    </citation>
    <scope>NUCLEOTIDE SEQUENCE [LARGE SCALE GENOMIC DNA]</scope>
    <source>
        <strain evidence="1 2">NBRC 3261</strain>
    </source>
</reference>
<sequence>MCLEIIRADWQAPEGSVVWCCDKSMMKSAKSAHHETRIINRTNPHDSIKPFLYQIDQPVTEIEIQFDFWVAFLKSNNMWHQFSTQIRETDA</sequence>
<comment type="caution">
    <text evidence="1">The sequence shown here is derived from an EMBL/GenBank/DDBJ whole genome shotgun (WGS) entry which is preliminary data.</text>
</comment>
<proteinExistence type="predicted"/>
<name>A0A0D6PYT3_KOMEU</name>
<gene>
    <name evidence="1" type="ORF">Geu3261_0070_018</name>
</gene>